<proteinExistence type="predicted"/>
<dbReference type="AlphaFoldDB" id="A0A4U0GZK0"/>
<accession>A0A4U0GZK0</accession>
<dbReference type="EMBL" id="SUKA01000004">
    <property type="protein sequence ID" value="TJY64184.1"/>
    <property type="molecule type" value="Genomic_DNA"/>
</dbReference>
<evidence type="ECO:0000313" key="3">
    <source>
        <dbReference type="Proteomes" id="UP000309872"/>
    </source>
</evidence>
<keyword evidence="3" id="KW-1185">Reference proteome</keyword>
<keyword evidence="1" id="KW-1133">Transmembrane helix</keyword>
<comment type="caution">
    <text evidence="2">The sequence shown here is derived from an EMBL/GenBank/DDBJ whole genome shotgun (WGS) entry which is preliminary data.</text>
</comment>
<organism evidence="2 3">
    <name type="scientific">Sphingobacterium alkalisoli</name>
    <dbReference type="NCBI Taxonomy" id="1874115"/>
    <lineage>
        <taxon>Bacteria</taxon>
        <taxon>Pseudomonadati</taxon>
        <taxon>Bacteroidota</taxon>
        <taxon>Sphingobacteriia</taxon>
        <taxon>Sphingobacteriales</taxon>
        <taxon>Sphingobacteriaceae</taxon>
        <taxon>Sphingobacterium</taxon>
    </lineage>
</organism>
<evidence type="ECO:0008006" key="4">
    <source>
        <dbReference type="Google" id="ProtNLM"/>
    </source>
</evidence>
<dbReference type="Proteomes" id="UP000309872">
    <property type="component" value="Unassembled WGS sequence"/>
</dbReference>
<evidence type="ECO:0000313" key="2">
    <source>
        <dbReference type="EMBL" id="TJY64184.1"/>
    </source>
</evidence>
<dbReference type="Gene3D" id="2.130.10.10">
    <property type="entry name" value="YVTN repeat-like/Quinoprotein amine dehydrogenase"/>
    <property type="match status" value="1"/>
</dbReference>
<gene>
    <name evidence="2" type="ORF">FAZ19_13300</name>
</gene>
<reference evidence="2 3" key="1">
    <citation type="submission" date="2019-04" db="EMBL/GenBank/DDBJ databases">
        <title>Sphingobacterium olei sp. nov., isolated from oil-contaminated soil.</title>
        <authorList>
            <person name="Liu B."/>
        </authorList>
    </citation>
    <scope>NUCLEOTIDE SEQUENCE [LARGE SCALE GENOMIC DNA]</scope>
    <source>
        <strain evidence="2 3">Y3L14</strain>
    </source>
</reference>
<feature type="transmembrane region" description="Helical" evidence="1">
    <location>
        <begin position="5"/>
        <end position="24"/>
    </location>
</feature>
<protein>
    <recommendedName>
        <fullName evidence="4">DUF3352 domain-containing protein</fullName>
    </recommendedName>
</protein>
<keyword evidence="1" id="KW-0812">Transmembrane</keyword>
<dbReference type="OrthoDB" id="1093345at2"/>
<dbReference type="RefSeq" id="WP_136821244.1">
    <property type="nucleotide sequence ID" value="NZ_BMJX01000004.1"/>
</dbReference>
<evidence type="ECO:0000256" key="1">
    <source>
        <dbReference type="SAM" id="Phobius"/>
    </source>
</evidence>
<keyword evidence="1" id="KW-0472">Membrane</keyword>
<name>A0A4U0GZK0_9SPHI</name>
<dbReference type="SUPFAM" id="SSF101898">
    <property type="entry name" value="NHL repeat"/>
    <property type="match status" value="1"/>
</dbReference>
<dbReference type="InterPro" id="IPR015943">
    <property type="entry name" value="WD40/YVTN_repeat-like_dom_sf"/>
</dbReference>
<sequence>MRNTIIVTAILFIAVIGASIYYFGDLNKDHKEATKPLQYLPENTLLVLSIRNDEITDNIFKDFEVFDAILGFSEAERLAEFKKKLLRNDALKPYVLDAEIYISFHPYRKKSVEALFTIPNTEKIAADELPVIIQQMEKEYEVQVQDTLNQQIYSFNNGHVDSTLYVIYYENILFASYAKPLLAAIVSKETKHLSEQQVDYFIKNSSRNTPLSIFFPHQQLPTALEHFQRTSSGSFIKQFEELKGQSAWNINFKQDALMLTGESEVENTQGNYIALFRHQRKKTQYLHNFFPSSTAVYMEYSISDRRQFTDDISNLLKFRKENDRIYKQLTSQQDTTVIYKLQKALGLEFALIEQPNQTNMGYISLEDPQSWNHLKSELFEDTGDSIYRFKHSNLLYTFYGDAFKIFPRPYVTQVANVLVVANSSTTLREYQKDWKNKNLLTGTLGFKSFEKLQGNEANITLFVHTKNANSKILNSLPQHYQQNFRNRDNFGYQDFYSWSVQLSGNNGNFLSRIYGIYKSKTALGATSEWIYPLENRAITRPYIFEHSDTSQFILLQELDHTLHAIAPSGAKIWSSVFSGRVVGDLLQIADRSIILVTDRNRLYRFDTSGKPMKGFSTGVPEEPIATPTIASVNGQSLIMVPTKKKIYTYNMEGSRLDLFQDESIAGEINGSIQVVGEYFAIGTTYGRIYLFDKQGRITKHIDAPGNVVFRNPIGTLDEGNTEFSILATDTASNIYKFSLAKAPVITRPDKWNAKFYADFVNVASSNAPEMVVVDGSRIHVYAINDTSKLLFEYNFTKDISDRPQYFGSATGLALIGIASKSTNLIYLLNADGSIVNGFPVEGQPLFYYGKINYNSDTFLLCMRRDHKLYAFRHQK</sequence>